<dbReference type="GO" id="GO:0005509">
    <property type="term" value="F:calcium ion binding"/>
    <property type="evidence" value="ECO:0007669"/>
    <property type="project" value="InterPro"/>
</dbReference>
<dbReference type="SUPFAM" id="SSF49313">
    <property type="entry name" value="Cadherin-like"/>
    <property type="match status" value="2"/>
</dbReference>
<dbReference type="Gene3D" id="2.150.10.10">
    <property type="entry name" value="Serralysin-like metalloprotease, C-terminal"/>
    <property type="match status" value="16"/>
</dbReference>
<feature type="domain" description="Dystroglycan-type cadherin-like" evidence="10">
    <location>
        <begin position="2362"/>
        <end position="2460"/>
    </location>
</feature>
<evidence type="ECO:0000259" key="10">
    <source>
        <dbReference type="SMART" id="SM00736"/>
    </source>
</evidence>
<dbReference type="BioCyc" id="ABAU575584-HMP:GM69-3220-MONOMER"/>
<dbReference type="SMART" id="SM00736">
    <property type="entry name" value="CADG"/>
    <property type="match status" value="2"/>
</dbReference>
<evidence type="ECO:0000313" key="11">
    <source>
        <dbReference type="EMBL" id="EEX02494.1"/>
    </source>
</evidence>
<dbReference type="PANTHER" id="PTHR38340">
    <property type="entry name" value="S-LAYER PROTEIN"/>
    <property type="match status" value="1"/>
</dbReference>
<dbReference type="Proteomes" id="UP000005740">
    <property type="component" value="Unassembled WGS sequence"/>
</dbReference>
<proteinExistence type="predicted"/>
<dbReference type="Pfam" id="PF05345">
    <property type="entry name" value="He_PIG"/>
    <property type="match status" value="2"/>
</dbReference>
<evidence type="ECO:0000256" key="1">
    <source>
        <dbReference type="ARBA" id="ARBA00004370"/>
    </source>
</evidence>
<evidence type="ECO:0000256" key="2">
    <source>
        <dbReference type="ARBA" id="ARBA00004613"/>
    </source>
</evidence>
<dbReference type="PANTHER" id="PTHR38340:SF1">
    <property type="entry name" value="S-LAYER PROTEIN"/>
    <property type="match status" value="1"/>
</dbReference>
<dbReference type="Pfam" id="PF00353">
    <property type="entry name" value="HemolysinCabind"/>
    <property type="match status" value="29"/>
</dbReference>
<dbReference type="InterPro" id="IPR011049">
    <property type="entry name" value="Serralysin-like_metalloprot_C"/>
</dbReference>
<evidence type="ECO:0000256" key="5">
    <source>
        <dbReference type="ARBA" id="ARBA00022737"/>
    </source>
</evidence>
<evidence type="ECO:0000256" key="4">
    <source>
        <dbReference type="ARBA" id="ARBA00022656"/>
    </source>
</evidence>
<dbReference type="GO" id="GO:0090729">
    <property type="term" value="F:toxin activity"/>
    <property type="evidence" value="ECO:0007669"/>
    <property type="project" value="UniProtKB-KW"/>
</dbReference>
<dbReference type="Gene3D" id="2.60.40.10">
    <property type="entry name" value="Immunoglobulins"/>
    <property type="match status" value="2"/>
</dbReference>
<dbReference type="GO" id="GO:0016020">
    <property type="term" value="C:membrane"/>
    <property type="evidence" value="ECO:0007669"/>
    <property type="project" value="UniProtKB-SubCell"/>
</dbReference>
<protein>
    <submittedName>
        <fullName evidence="11">Type 1 secretion C-terminal target domain (VC_A0849 subclass)</fullName>
    </submittedName>
</protein>
<feature type="domain" description="Dystroglycan-type cadherin-like" evidence="10">
    <location>
        <begin position="2255"/>
        <end position="2361"/>
    </location>
</feature>
<dbReference type="InterPro" id="IPR006644">
    <property type="entry name" value="Cadg"/>
</dbReference>
<organism evidence="11 12">
    <name type="scientific">Acinetobacter baumannii (strain ATCC 19606 / DSM 30007 / JCM 6841 / CCUG 19606 / CIP 70.34 / NBRC 109757 / NCIMB 12457 / NCTC 12156 / 81)</name>
    <dbReference type="NCBI Taxonomy" id="575584"/>
    <lineage>
        <taxon>Bacteria</taxon>
        <taxon>Pseudomonadati</taxon>
        <taxon>Pseudomonadota</taxon>
        <taxon>Gammaproteobacteria</taxon>
        <taxon>Moraxellales</taxon>
        <taxon>Moraxellaceae</taxon>
        <taxon>Acinetobacter</taxon>
        <taxon>Acinetobacter calcoaceticus/baumannii complex</taxon>
    </lineage>
</organism>
<dbReference type="PRINTS" id="PR01488">
    <property type="entry name" value="RTXTOXINA"/>
</dbReference>
<evidence type="ECO:0000313" key="12">
    <source>
        <dbReference type="Proteomes" id="UP000005740"/>
    </source>
</evidence>
<dbReference type="SUPFAM" id="SSF51120">
    <property type="entry name" value="beta-Roll"/>
    <property type="match status" value="13"/>
</dbReference>
<evidence type="ECO:0000256" key="3">
    <source>
        <dbReference type="ARBA" id="ARBA00022525"/>
    </source>
</evidence>
<feature type="region of interest" description="Disordered" evidence="9">
    <location>
        <begin position="875"/>
        <end position="908"/>
    </location>
</feature>
<evidence type="ECO:0000256" key="7">
    <source>
        <dbReference type="ARBA" id="ARBA00023026"/>
    </source>
</evidence>
<dbReference type="PRINTS" id="PR00313">
    <property type="entry name" value="CABNDNGRPT"/>
</dbReference>
<dbReference type="EMBL" id="GG704578">
    <property type="protein sequence ID" value="EEX02494.1"/>
    <property type="molecule type" value="Genomic_DNA"/>
</dbReference>
<name>D0CEI3_ACIB2</name>
<dbReference type="InterPro" id="IPR050557">
    <property type="entry name" value="RTX_toxin/Mannuronan_C5-epim"/>
</dbReference>
<reference evidence="12" key="1">
    <citation type="journal article" date="2012" name="PLoS ONE">
        <title>The success of Acinetobacter species; genetic, metabolic and virulence attributes.</title>
        <authorList>
            <person name="Peleg A.Y."/>
            <person name="de Breij A."/>
            <person name="Adams M.D."/>
            <person name="Cerqueira G.M."/>
            <person name="Mocali S."/>
            <person name="Galardini M."/>
            <person name="Nibbering P.H."/>
            <person name="Earl A.M."/>
            <person name="Ward D.V."/>
            <person name="Paterson D.L."/>
            <person name="Seifert H."/>
            <person name="Dijkshoorn L."/>
        </authorList>
    </citation>
    <scope>NUCLEOTIDE SEQUENCE [LARGE SCALE GENOMIC DNA]</scope>
    <source>
        <strain evidence="12">ATCC 19606 / DSM 30007 / JCM 6841 / CCUG 19606 / CIP 70.34 / NBRC 109757 / NCIMB 12457 / NCTC 12156 / 81</strain>
    </source>
</reference>
<keyword evidence="8" id="KW-0472">Membrane</keyword>
<keyword evidence="6" id="KW-0106">Calcium</keyword>
<dbReference type="PROSITE" id="PS00330">
    <property type="entry name" value="HEMOLYSIN_CALCIUM"/>
    <property type="match status" value="16"/>
</dbReference>
<dbReference type="InterPro" id="IPR010566">
    <property type="entry name" value="Haemolys_ca-bd"/>
</dbReference>
<evidence type="ECO:0000256" key="6">
    <source>
        <dbReference type="ARBA" id="ARBA00022837"/>
    </source>
</evidence>
<accession>D0CEI3</accession>
<dbReference type="InterPro" id="IPR003995">
    <property type="entry name" value="RTX_toxin_determinant-A"/>
</dbReference>
<sequence length="2890" mass="310001">MCMSSIINMFEMISYYLYGQREKPENLLDDKIISSDRDNLATEVHINSIEFMATGAGRYVGLGNVTAVRKFLAGEYADKLIVGKVYYTSELFDALGYKDYPNNGKTQLSVLNYGLDTNSNDYVDRSYVFGSMSFTINPDAQFIVGKDGSFQIKNISIIPIDDNFDYKSGNGVAQLTNLLTKGAIDPYHIGKTVNIIFDDKDKLQKIDLDKSDLPSLIKQENYLQGLITEAKDYSSSLPNNIPIPDAGKLLEALETLIKNDIISYVDNSGRAIIYGSSKQDNLGDGELTNLVLQKSILLSIANLPSSLNLNEQLIDLINLAKSLLTQKGISIVSGDGDDSITGTKYSDALYGGSDDDSLNGAEDNDYLNGGVGNDILDGGEGDDNLVDEKGNDTYIFNGNFGKDSIYDLDGNGQIKIDDIALSVGEKINNKLWKSADGQYSLALVEDFDGVATTQKVVISKEDDNNSIIIKYFKNGALGLNFGDLENNSTPPSDTSIYAFGSEGNNIIFGERYVASFSGNDFIHATNEDAVIIAGDGNDLISTGDGNDVIYAGVVTSDQDSNIVFSGGGRDQVYGGVGNDIIMTSSRLNAVKDSLLNQMGDADTGLTDLDKEYNILNFNFEINLGDNNRFSHYTNNSIGQITEQILPSFNIYYTGKNGKYYIYNLLESLNYGHGYAGSDIAYGGIGNDIILGSSDTDFLYGAVGDDAIYGMDGKDYLYGGENKDILYGGDGADQIIGGQGDDELTGGLEGDELYGGDGDDIIQADLNDSIDTLAPPVEPKTYSRFGHDLVYGGAGKDQIWGNLGSDEIYGDDDDDQIAGDHPNLAGDIHGDDYLYGGNGNDQIVGDGGKDIIQGGNGNDLIFGDNSELDGKYHAEDNIEGNDGNDEIWGQGGNDTINGGDGEDRISGDGINIDVQYHGDDTVSGGNGNDLIWGEGGSDTIYGGEGEDYIEGDETSIHIQYHKDDLLYGGEGNDTIFGDGGRDIIYGGKDNDYIYGDSNQIDIQYHNNDTLYGDAGNDNIRGDGGSDIIYGGDGDDFLVADVINNRAFDGDDQLYGGNGKDSLSGFDGNDTLDGGAGDDIIFGGKGDDYFISNEGNDQLSGGEGNDIYHIQVRDSEVKVLDSSGENHYYLKGSFNLSNINIYWYNNAVSIISPTTSQDPNAVLPQFKLTFFDDHETQPTVDGGIITDEYGNNITGGYNQYLHFSKSIYDENLILNNTIQNDYVIHLDTYLKERAGLSYKIWSGSWHGIQGLYLIFTNSYIDNDNLIYRNSDLGDLVDIQQIRNNVISNGQYQADEYHLLGGDDQISGSDIGDTIYGGTGNDIIKGLEGSDQLFGDEGDDWLDGSYENDFIYGGEGNDQLFGGDGEDQLEGGNGDDVIDSGEGNDQLIGGTGNDRLLGGEGNDQLQGGEGDDYLEASNGNDFIEGGTGNDQLIGGSGEDSLYGNDGDDHLYGGDGNDILSGGQGNNILEGGNGEDEYVFDILGYNNVINDTDASVLRFLSVSSENIKLEIVGNNLNIFYGVDSSVTITDFILNYNIKEIQFSDTVWYPEDLSQKINFLHNGSDGNDIIVGNPYFNNTVYSKNGDDAIYGGSGVDYIYGGNGNDAIVDPGNIGFLYGGEGDDNLIGNNNSEFYGGEGYDSYQVNGRNTKIFDSDFKGSIYIHNASDIHESNYVQEKANMIISPFINSLSEFLSDYNGVKYYNYNKYSERISSIYYDFSLGEIRLLIRDQSQKELKDMDYKFSIGGVFNPNDIENLKNMDVEISGFKFNLELNPYAFNKTKLSFGDFLSQGEVISEYTASNDIILGLTDYVGGTGSGDIIYAGNGNDQINSGLGSSQVYAGEGDDVIITPDVFAIDKISGGAGNDVIYTYDPLSNNQISNSPYLNINLARNIYDIKDVVYGGEGDDYIYLGNQKTEAYGDDGNDIIVSYSLSSNIQFLYGGDGNDTLKAGDGGAYLDGGAGTDHLVGGSGDDTFIVDEQDTYEENDPNGGYDTIHISQNIDLSLGYLEAVTLLGSQNLSIYGNTSDNKLIGNAGNNYIDGRAGSDYMQGGLGNDYYVVDTTETIETDENGNTYFIEGDQVVEDVDGGIDTLERWEDARFISQDENGNPVLTDSYKILENNIENLILKGNAKTGFGNDLDNIIVGNEQDNYIDGLAGNDTYIFSRGGGTDTYSFEDNIDAVNILKIQGYSANDVSAQKYGDSVYLSFKGTNDHIWLSNYYIADTENTTYKMDQINFDSGVIWGVDDINTLVNRALTNHAPTVNAAIPLITSNQGTEFSYKFANNIIVDQDSWDSLSYKITLTTKDSSGQYQSIPSWLSFDTATQTLSGTPPANVTGNLSFFYWGTDMYGYSTATSFNLKVSLPNQAPTLLNAIADQSVTDAKAFSYTVPATTFKDPDGDTLTYSATLEDGSALPSWLSFNPTTRVLSGTSPDNTVPLNIKITVKDIANQSVSDVFKLIFVVQNQTINGTSNADTLYGASGNDTLTGQAGNDILYGQAGNDTLNGGTGNDTMYGGKGDDTYIVDSTADVISESVNEGTDIVQSSVTYTLLNNVENLTLTGTTAINGTGNALNNVIVGNSAINTLTGGVGDDYLNGGVGADKLLGGIGNDSYVIDNTGDIVTENAGEGIDTVLSSITYTLGNNLENLTLIGSTAINGTGNALNNVLVGNSAINTLTAGVGDDYLDGGAGADKLLGGIGNDTYVIDNTGDIVTENAGEGIDTVLSSITYTLSSNLENLTLTGSTAINATGNTLNNTLTGNSGVNALNGGAGNDILDGQGGNDQLTGGTGIDTALYQLLVQSDALGGNGTDVWSDFTIGNTTSNTNADKIDIGDLLIGYSGIYNFTSLEPFIKTVVSGLNTQLYIDRDGAGTTYSSSLLLTLNNTNVNLNDLINNQQIII</sequence>
<evidence type="ECO:0000256" key="8">
    <source>
        <dbReference type="ARBA" id="ARBA00023136"/>
    </source>
</evidence>
<keyword evidence="5" id="KW-0677">Repeat</keyword>
<dbReference type="GO" id="GO:0005576">
    <property type="term" value="C:extracellular region"/>
    <property type="evidence" value="ECO:0007669"/>
    <property type="project" value="UniProtKB-SubCell"/>
</dbReference>
<dbReference type="Pfam" id="PF06594">
    <property type="entry name" value="HCBP_related"/>
    <property type="match status" value="1"/>
</dbReference>
<keyword evidence="7" id="KW-0843">Virulence</keyword>
<keyword evidence="4" id="KW-0800">Toxin</keyword>
<dbReference type="InterPro" id="IPR001343">
    <property type="entry name" value="Hemolysn_Ca-bd"/>
</dbReference>
<keyword evidence="3" id="KW-0964">Secreted</keyword>
<comment type="subcellular location">
    <subcellularLocation>
        <location evidence="1">Membrane</location>
    </subcellularLocation>
    <subcellularLocation>
        <location evidence="2">Secreted</location>
    </subcellularLocation>
</comment>
<evidence type="ECO:0000256" key="9">
    <source>
        <dbReference type="SAM" id="MobiDB-lite"/>
    </source>
</evidence>
<dbReference type="InterPro" id="IPR018511">
    <property type="entry name" value="Hemolysin-typ_Ca-bd_CS"/>
</dbReference>
<dbReference type="InterPro" id="IPR013783">
    <property type="entry name" value="Ig-like_fold"/>
</dbReference>
<gene>
    <name evidence="11" type="ORF">HMPREF0010_03163</name>
</gene>
<feature type="region of interest" description="Disordered" evidence="9">
    <location>
        <begin position="1357"/>
        <end position="1436"/>
    </location>
</feature>
<dbReference type="InterPro" id="IPR015919">
    <property type="entry name" value="Cadherin-like_sf"/>
</dbReference>